<dbReference type="InterPro" id="IPR008995">
    <property type="entry name" value="Mo/tungstate-bd_C_term_dom"/>
</dbReference>
<dbReference type="InterPro" id="IPR050093">
    <property type="entry name" value="ABC_SmlMolc_Importer"/>
</dbReference>
<accession>A0ABS4VRE3</accession>
<dbReference type="PANTHER" id="PTHR42781:SF4">
    <property type="entry name" value="SPERMIDINE_PUTRESCINE IMPORT ATP-BINDING PROTEIN POTA"/>
    <property type="match status" value="1"/>
</dbReference>
<evidence type="ECO:0000313" key="12">
    <source>
        <dbReference type="Proteomes" id="UP001519295"/>
    </source>
</evidence>
<keyword evidence="7" id="KW-0406">Ion transport</keyword>
<keyword evidence="2" id="KW-1003">Cell membrane</keyword>
<evidence type="ECO:0000256" key="8">
    <source>
        <dbReference type="ARBA" id="ARBA00023136"/>
    </source>
</evidence>
<evidence type="ECO:0000256" key="5">
    <source>
        <dbReference type="ARBA" id="ARBA00022840"/>
    </source>
</evidence>
<feature type="region of interest" description="Disordered" evidence="9">
    <location>
        <begin position="361"/>
        <end position="406"/>
    </location>
</feature>
<dbReference type="RefSeq" id="WP_210026559.1">
    <property type="nucleotide sequence ID" value="NZ_JAGINU010000001.1"/>
</dbReference>
<evidence type="ECO:0000313" key="11">
    <source>
        <dbReference type="EMBL" id="MBP2366497.1"/>
    </source>
</evidence>
<keyword evidence="12" id="KW-1185">Reference proteome</keyword>
<dbReference type="SMART" id="SM00382">
    <property type="entry name" value="AAA"/>
    <property type="match status" value="1"/>
</dbReference>
<dbReference type="Gene3D" id="2.40.50.100">
    <property type="match status" value="1"/>
</dbReference>
<keyword evidence="1" id="KW-0813">Transport</keyword>
<sequence length="406" mass="43371">MDVKITDLSLMYGDFTAVEHLSLHIEDGESLVLLGQSGCGKTSTMRCVAGLEDPSGGSISIGGTTVFDAAAGTNIAPNRRNVGLVFQSYAVWPHMTVMENVSFPLRMKRRPKKEIRTRAQETLELVGLGHLADKGASKLSGGQMQRVALARSLAMEPNVMLLDEPLSNLDARLRDDLRVELRRLQLELGLTSIYVTHDQSEALALADRIAIMQHGRISQLATPVETYRNPASASIAEFLGVANILRISAPRAGEHRLGLADHALEVAVGTAVPAGDDLSVCVRPEHVRLATQPSEGAPNSWPGTVEVSVFQGSYARCTVTLDAGPRLEVQTRDATFVPRQHDRVHVEIDPEHVQVLPQEVGPAGVVDGGREPAGTGRTGGTRAGDGPEVPDRRPVAAHAATVTGEG</sequence>
<dbReference type="SUPFAM" id="SSF50331">
    <property type="entry name" value="MOP-like"/>
    <property type="match status" value="1"/>
</dbReference>
<dbReference type="Pfam" id="PF00005">
    <property type="entry name" value="ABC_tran"/>
    <property type="match status" value="1"/>
</dbReference>
<keyword evidence="3" id="KW-0410">Iron transport</keyword>
<evidence type="ECO:0000256" key="7">
    <source>
        <dbReference type="ARBA" id="ARBA00023065"/>
    </source>
</evidence>
<evidence type="ECO:0000256" key="1">
    <source>
        <dbReference type="ARBA" id="ARBA00022448"/>
    </source>
</evidence>
<organism evidence="11 12">
    <name type="scientific">Pseudonocardia parietis</name>
    <dbReference type="NCBI Taxonomy" id="570936"/>
    <lineage>
        <taxon>Bacteria</taxon>
        <taxon>Bacillati</taxon>
        <taxon>Actinomycetota</taxon>
        <taxon>Actinomycetes</taxon>
        <taxon>Pseudonocardiales</taxon>
        <taxon>Pseudonocardiaceae</taxon>
        <taxon>Pseudonocardia</taxon>
    </lineage>
</organism>
<evidence type="ECO:0000256" key="6">
    <source>
        <dbReference type="ARBA" id="ARBA00023004"/>
    </source>
</evidence>
<evidence type="ECO:0000256" key="2">
    <source>
        <dbReference type="ARBA" id="ARBA00022475"/>
    </source>
</evidence>
<dbReference type="InterPro" id="IPR013611">
    <property type="entry name" value="Transp-assoc_OB_typ2"/>
</dbReference>
<evidence type="ECO:0000259" key="10">
    <source>
        <dbReference type="PROSITE" id="PS50893"/>
    </source>
</evidence>
<comment type="caution">
    <text evidence="11">The sequence shown here is derived from an EMBL/GenBank/DDBJ whole genome shotgun (WGS) entry which is preliminary data.</text>
</comment>
<dbReference type="InterPro" id="IPR015853">
    <property type="entry name" value="ABC_transpr_FbpC"/>
</dbReference>
<dbReference type="EMBL" id="JAGINU010000001">
    <property type="protein sequence ID" value="MBP2366497.1"/>
    <property type="molecule type" value="Genomic_DNA"/>
</dbReference>
<dbReference type="InterPro" id="IPR027417">
    <property type="entry name" value="P-loop_NTPase"/>
</dbReference>
<reference evidence="11 12" key="1">
    <citation type="submission" date="2021-03" db="EMBL/GenBank/DDBJ databases">
        <title>Sequencing the genomes of 1000 actinobacteria strains.</title>
        <authorList>
            <person name="Klenk H.-P."/>
        </authorList>
    </citation>
    <scope>NUCLEOTIDE SEQUENCE [LARGE SCALE GENOMIC DNA]</scope>
    <source>
        <strain evidence="11 12">DSM 45256</strain>
    </source>
</reference>
<keyword evidence="8" id="KW-0472">Membrane</keyword>
<dbReference type="CDD" id="cd03259">
    <property type="entry name" value="ABC_Carb_Solutes_like"/>
    <property type="match status" value="1"/>
</dbReference>
<evidence type="ECO:0000256" key="3">
    <source>
        <dbReference type="ARBA" id="ARBA00022496"/>
    </source>
</evidence>
<dbReference type="InterPro" id="IPR003593">
    <property type="entry name" value="AAA+_ATPase"/>
</dbReference>
<keyword evidence="6" id="KW-0408">Iron</keyword>
<dbReference type="InterPro" id="IPR003439">
    <property type="entry name" value="ABC_transporter-like_ATP-bd"/>
</dbReference>
<dbReference type="InterPro" id="IPR017871">
    <property type="entry name" value="ABC_transporter-like_CS"/>
</dbReference>
<protein>
    <submittedName>
        <fullName evidence="11">Iron(III) transport system ATP-binding protein</fullName>
    </submittedName>
</protein>
<dbReference type="Pfam" id="PF08402">
    <property type="entry name" value="TOBE_2"/>
    <property type="match status" value="1"/>
</dbReference>
<name>A0ABS4VRE3_9PSEU</name>
<dbReference type="PROSITE" id="PS50893">
    <property type="entry name" value="ABC_TRANSPORTER_2"/>
    <property type="match status" value="1"/>
</dbReference>
<dbReference type="PROSITE" id="PS00211">
    <property type="entry name" value="ABC_TRANSPORTER_1"/>
    <property type="match status" value="1"/>
</dbReference>
<dbReference type="Proteomes" id="UP001519295">
    <property type="component" value="Unassembled WGS sequence"/>
</dbReference>
<dbReference type="GO" id="GO:0005524">
    <property type="term" value="F:ATP binding"/>
    <property type="evidence" value="ECO:0007669"/>
    <property type="project" value="UniProtKB-KW"/>
</dbReference>
<keyword evidence="4" id="KW-0547">Nucleotide-binding</keyword>
<dbReference type="SUPFAM" id="SSF52540">
    <property type="entry name" value="P-loop containing nucleoside triphosphate hydrolases"/>
    <property type="match status" value="1"/>
</dbReference>
<dbReference type="PANTHER" id="PTHR42781">
    <property type="entry name" value="SPERMIDINE/PUTRESCINE IMPORT ATP-BINDING PROTEIN POTA"/>
    <property type="match status" value="1"/>
</dbReference>
<evidence type="ECO:0000256" key="4">
    <source>
        <dbReference type="ARBA" id="ARBA00022741"/>
    </source>
</evidence>
<dbReference type="Gene3D" id="3.40.50.300">
    <property type="entry name" value="P-loop containing nucleotide triphosphate hydrolases"/>
    <property type="match status" value="1"/>
</dbReference>
<keyword evidence="5 11" id="KW-0067">ATP-binding</keyword>
<proteinExistence type="predicted"/>
<evidence type="ECO:0000256" key="9">
    <source>
        <dbReference type="SAM" id="MobiDB-lite"/>
    </source>
</evidence>
<gene>
    <name evidence="11" type="ORF">JOF36_002193</name>
</gene>
<feature type="domain" description="ABC transporter" evidence="10">
    <location>
        <begin position="3"/>
        <end position="239"/>
    </location>
</feature>